<dbReference type="PANTHER" id="PTHR31169:SF15">
    <property type="entry name" value="EXPRESSED PROTEIN"/>
    <property type="match status" value="1"/>
</dbReference>
<reference evidence="11 12" key="1">
    <citation type="journal article" date="2023" name="Hortic Res">
        <title>Pangenome of water caltrop reveals structural variations and asymmetric subgenome divergence after allopolyploidization.</title>
        <authorList>
            <person name="Zhang X."/>
            <person name="Chen Y."/>
            <person name="Wang L."/>
            <person name="Yuan Y."/>
            <person name="Fang M."/>
            <person name="Shi L."/>
            <person name="Lu R."/>
            <person name="Comes H.P."/>
            <person name="Ma Y."/>
            <person name="Chen Y."/>
            <person name="Huang G."/>
            <person name="Zhou Y."/>
            <person name="Zheng Z."/>
            <person name="Qiu Y."/>
        </authorList>
    </citation>
    <scope>NUCLEOTIDE SEQUENCE [LARGE SCALE GENOMIC DNA]</scope>
    <source>
        <tissue evidence="11">Roots</tissue>
    </source>
</reference>
<feature type="domain" description="Zinc-finger" evidence="10">
    <location>
        <begin position="234"/>
        <end position="355"/>
    </location>
</feature>
<evidence type="ECO:0000256" key="5">
    <source>
        <dbReference type="ARBA" id="ARBA00022553"/>
    </source>
</evidence>
<evidence type="ECO:0000313" key="12">
    <source>
        <dbReference type="Proteomes" id="UP001345219"/>
    </source>
</evidence>
<dbReference type="Proteomes" id="UP001345219">
    <property type="component" value="Chromosome 4"/>
</dbReference>
<evidence type="ECO:0000256" key="9">
    <source>
        <dbReference type="ARBA" id="ARBA00023242"/>
    </source>
</evidence>
<dbReference type="Pfam" id="PF10497">
    <property type="entry name" value="zf-4CXXC_R1"/>
    <property type="match status" value="1"/>
</dbReference>
<dbReference type="GO" id="GO:0006355">
    <property type="term" value="P:regulation of DNA-templated transcription"/>
    <property type="evidence" value="ECO:0007669"/>
    <property type="project" value="InterPro"/>
</dbReference>
<evidence type="ECO:0000256" key="7">
    <source>
        <dbReference type="ARBA" id="ARBA00023015"/>
    </source>
</evidence>
<keyword evidence="9" id="KW-0539">Nucleus</keyword>
<dbReference type="PANTHER" id="PTHR31169">
    <property type="entry name" value="OS05G0300700 PROTEIN"/>
    <property type="match status" value="1"/>
</dbReference>
<keyword evidence="7" id="KW-0805">Transcription regulation</keyword>
<dbReference type="GO" id="GO:0005634">
    <property type="term" value="C:nucleus"/>
    <property type="evidence" value="ECO:0007669"/>
    <property type="project" value="UniProtKB-SubCell"/>
</dbReference>
<dbReference type="GO" id="GO:0005737">
    <property type="term" value="C:cytoplasm"/>
    <property type="evidence" value="ECO:0007669"/>
    <property type="project" value="UniProtKB-SubCell"/>
</dbReference>
<comment type="subcellular location">
    <subcellularLocation>
        <location evidence="2">Cytoplasm</location>
    </subcellularLocation>
    <subcellularLocation>
        <location evidence="1">Nucleus</location>
    </subcellularLocation>
</comment>
<evidence type="ECO:0000313" key="11">
    <source>
        <dbReference type="EMBL" id="KAK4750987.1"/>
    </source>
</evidence>
<dbReference type="InterPro" id="IPR040221">
    <property type="entry name" value="CDCA7/CDA7L"/>
</dbReference>
<protein>
    <recommendedName>
        <fullName evidence="10">Zinc-finger domain-containing protein</fullName>
    </recommendedName>
</protein>
<keyword evidence="3" id="KW-0963">Cytoplasm</keyword>
<keyword evidence="4" id="KW-1017">Isopeptide bond</keyword>
<evidence type="ECO:0000256" key="6">
    <source>
        <dbReference type="ARBA" id="ARBA00022843"/>
    </source>
</evidence>
<dbReference type="EMBL" id="JAXIOK010000017">
    <property type="protein sequence ID" value="KAK4750987.1"/>
    <property type="molecule type" value="Genomic_DNA"/>
</dbReference>
<evidence type="ECO:0000256" key="4">
    <source>
        <dbReference type="ARBA" id="ARBA00022499"/>
    </source>
</evidence>
<dbReference type="InterPro" id="IPR018866">
    <property type="entry name" value="Znf-4CXXC_R1"/>
</dbReference>
<evidence type="ECO:0000256" key="3">
    <source>
        <dbReference type="ARBA" id="ARBA00022490"/>
    </source>
</evidence>
<name>A0AAN7JNV2_9MYRT</name>
<keyword evidence="6" id="KW-0832">Ubl conjugation</keyword>
<keyword evidence="12" id="KW-1185">Reference proteome</keyword>
<sequence length="367" mass="41805">MISCENTDPFIYRGRGEKKQWHPWKEKSIMKFEHEEDGEAFCCLAVASVVTVVLVCEPFNLHQSLAVVSFSVKGFPVKSITMSRPSARIDYEDLRRARILENKARLDTLGLQKTISDLRSAASVKKLARINVWKPAKKVCSFGPLRRSDRLKGQSVQGGNNSVRCSYRLKRIETQINPSPVSACQRRKAETLVDGHVITPANKPLLKIENMDYQISPEASARRCNSKGRGSVYDPIFGICCHFCRQKKLCGEEDCKRCNNFDLNEPCIGKTDCSVCHSSFGVFCRACLKVRYGEEMEEVRENKKWMCPHCVEAKGLKPFWICNSSLCLKKRRMMPTGLAIFRAREMGYESVAHLLMDELQRTSKCRK</sequence>
<organism evidence="11 12">
    <name type="scientific">Trapa incisa</name>
    <dbReference type="NCBI Taxonomy" id="236973"/>
    <lineage>
        <taxon>Eukaryota</taxon>
        <taxon>Viridiplantae</taxon>
        <taxon>Streptophyta</taxon>
        <taxon>Embryophyta</taxon>
        <taxon>Tracheophyta</taxon>
        <taxon>Spermatophyta</taxon>
        <taxon>Magnoliopsida</taxon>
        <taxon>eudicotyledons</taxon>
        <taxon>Gunneridae</taxon>
        <taxon>Pentapetalae</taxon>
        <taxon>rosids</taxon>
        <taxon>malvids</taxon>
        <taxon>Myrtales</taxon>
        <taxon>Lythraceae</taxon>
        <taxon>Trapa</taxon>
    </lineage>
</organism>
<comment type="caution">
    <text evidence="11">The sequence shown here is derived from an EMBL/GenBank/DDBJ whole genome shotgun (WGS) entry which is preliminary data.</text>
</comment>
<evidence type="ECO:0000256" key="1">
    <source>
        <dbReference type="ARBA" id="ARBA00004123"/>
    </source>
</evidence>
<keyword evidence="5" id="KW-0597">Phosphoprotein</keyword>
<accession>A0AAN7JNV2</accession>
<dbReference type="AlphaFoldDB" id="A0AAN7JNV2"/>
<proteinExistence type="predicted"/>
<evidence type="ECO:0000256" key="2">
    <source>
        <dbReference type="ARBA" id="ARBA00004496"/>
    </source>
</evidence>
<gene>
    <name evidence="11" type="ORF">SAY87_004469</name>
</gene>
<evidence type="ECO:0000259" key="10">
    <source>
        <dbReference type="Pfam" id="PF10497"/>
    </source>
</evidence>
<keyword evidence="8" id="KW-0804">Transcription</keyword>
<evidence type="ECO:0000256" key="8">
    <source>
        <dbReference type="ARBA" id="ARBA00023163"/>
    </source>
</evidence>